<sequence>MFNTRAQSSFPLSKVIFALCANRTHFREGGGQNRSDHHEDEGSDSTGHGIRPRGSWARIRKDAVKDGNLELTQDLDRLVALVIVSREGNPCWQMIPYVEVKELRKSVKDYRHSSRKVQLSSPWKYVGFLITAKNITPQTVQINDDPWTLRDLQQLCGVITWIQPLLGLTTEDLSPLFNLLKGNSDLVSPCALTNDTHTTLRKVSLAISSRQAHRIDKPLPFQFAVLGKPSQTRDMEMGLLTKIIMWMVIAHFVNGWIIQKPKQNIWVTLMKTINQDNFCMAMGGVEDLLSTCLVGVPFSPKDYPYAGKKPNPVDMWDEWTWILPHAAQEPQ</sequence>
<dbReference type="GO" id="GO:0004519">
    <property type="term" value="F:endonuclease activity"/>
    <property type="evidence" value="ECO:0007669"/>
    <property type="project" value="UniProtKB-KW"/>
</dbReference>
<dbReference type="Gene3D" id="3.30.70.270">
    <property type="match status" value="1"/>
</dbReference>
<dbReference type="SUPFAM" id="SSF56672">
    <property type="entry name" value="DNA/RNA polymerases"/>
    <property type="match status" value="1"/>
</dbReference>
<evidence type="ECO:0000256" key="7">
    <source>
        <dbReference type="SAM" id="MobiDB-lite"/>
    </source>
</evidence>
<organism evidence="9 10">
    <name type="scientific">Lonchura striata</name>
    <name type="common">white-rumped munia</name>
    <dbReference type="NCBI Taxonomy" id="40157"/>
    <lineage>
        <taxon>Eukaryota</taxon>
        <taxon>Metazoa</taxon>
        <taxon>Chordata</taxon>
        <taxon>Craniata</taxon>
        <taxon>Vertebrata</taxon>
        <taxon>Euteleostomi</taxon>
        <taxon>Archelosauria</taxon>
        <taxon>Archosauria</taxon>
        <taxon>Dinosauria</taxon>
        <taxon>Saurischia</taxon>
        <taxon>Theropoda</taxon>
        <taxon>Coelurosauria</taxon>
        <taxon>Aves</taxon>
        <taxon>Neognathae</taxon>
        <taxon>Neoaves</taxon>
        <taxon>Telluraves</taxon>
        <taxon>Australaves</taxon>
        <taxon>Passeriformes</taxon>
        <taxon>Passeroidea</taxon>
        <taxon>Estrildidae</taxon>
        <taxon>Estrildinae</taxon>
        <taxon>Lonchura</taxon>
    </lineage>
</organism>
<accession>A0A218UF23</accession>
<dbReference type="Proteomes" id="UP000197619">
    <property type="component" value="Unassembled WGS sequence"/>
</dbReference>
<feature type="region of interest" description="Disordered" evidence="7">
    <location>
        <begin position="28"/>
        <end position="53"/>
    </location>
</feature>
<keyword evidence="2" id="KW-0548">Nucleotidyltransferase</keyword>
<evidence type="ECO:0000259" key="8">
    <source>
        <dbReference type="Pfam" id="PF06817"/>
    </source>
</evidence>
<evidence type="ECO:0000313" key="10">
    <source>
        <dbReference type="Proteomes" id="UP000197619"/>
    </source>
</evidence>
<dbReference type="PANTHER" id="PTHR41694:SF3">
    <property type="entry name" value="RNA-DIRECTED DNA POLYMERASE-RELATED"/>
    <property type="match status" value="1"/>
</dbReference>
<evidence type="ECO:0000256" key="1">
    <source>
        <dbReference type="ARBA" id="ARBA00022679"/>
    </source>
</evidence>
<dbReference type="GO" id="GO:0035613">
    <property type="term" value="F:RNA stem-loop binding"/>
    <property type="evidence" value="ECO:0007669"/>
    <property type="project" value="TreeGrafter"/>
</dbReference>
<evidence type="ECO:0000256" key="2">
    <source>
        <dbReference type="ARBA" id="ARBA00022695"/>
    </source>
</evidence>
<feature type="domain" description="Reverse transcriptase thumb" evidence="8">
    <location>
        <begin position="137"/>
        <end position="200"/>
    </location>
</feature>
<evidence type="ECO:0000256" key="5">
    <source>
        <dbReference type="ARBA" id="ARBA00022801"/>
    </source>
</evidence>
<dbReference type="GO" id="GO:0016787">
    <property type="term" value="F:hydrolase activity"/>
    <property type="evidence" value="ECO:0007669"/>
    <property type="project" value="UniProtKB-KW"/>
</dbReference>
<dbReference type="GO" id="GO:0003964">
    <property type="term" value="F:RNA-directed DNA polymerase activity"/>
    <property type="evidence" value="ECO:0007669"/>
    <property type="project" value="UniProtKB-KW"/>
</dbReference>
<protein>
    <submittedName>
        <fullName evidence="9">Endogenous retrovirus group K member 8 Pol protein</fullName>
    </submittedName>
</protein>
<keyword evidence="3" id="KW-0540">Nuclease</keyword>
<evidence type="ECO:0000256" key="4">
    <source>
        <dbReference type="ARBA" id="ARBA00022759"/>
    </source>
</evidence>
<evidence type="ECO:0000256" key="6">
    <source>
        <dbReference type="ARBA" id="ARBA00022918"/>
    </source>
</evidence>
<keyword evidence="5" id="KW-0378">Hydrolase</keyword>
<keyword evidence="10" id="KW-1185">Reference proteome</keyword>
<dbReference type="InterPro" id="IPR010661">
    <property type="entry name" value="RVT_thumb"/>
</dbReference>
<keyword evidence="1" id="KW-0808">Transferase</keyword>
<evidence type="ECO:0000256" key="3">
    <source>
        <dbReference type="ARBA" id="ARBA00022722"/>
    </source>
</evidence>
<dbReference type="EMBL" id="MUZQ01000354">
    <property type="protein sequence ID" value="OWK52329.1"/>
    <property type="molecule type" value="Genomic_DNA"/>
</dbReference>
<dbReference type="AlphaFoldDB" id="A0A218UF23"/>
<dbReference type="InterPro" id="IPR043502">
    <property type="entry name" value="DNA/RNA_pol_sf"/>
</dbReference>
<evidence type="ECO:0000313" key="9">
    <source>
        <dbReference type="EMBL" id="OWK52329.1"/>
    </source>
</evidence>
<keyword evidence="6" id="KW-0695">RNA-directed DNA polymerase</keyword>
<keyword evidence="4" id="KW-0255">Endonuclease</keyword>
<proteinExistence type="predicted"/>
<comment type="caution">
    <text evidence="9">The sequence shown here is derived from an EMBL/GenBank/DDBJ whole genome shotgun (WGS) entry which is preliminary data.</text>
</comment>
<dbReference type="InterPro" id="IPR043128">
    <property type="entry name" value="Rev_trsase/Diguanyl_cyclase"/>
</dbReference>
<gene>
    <name evidence="9" type="primary">ERVK-8_0</name>
    <name evidence="9" type="ORF">RLOC_00003014</name>
</gene>
<name>A0A218UF23_9PASE</name>
<dbReference type="Pfam" id="PF06817">
    <property type="entry name" value="RVT_thumb"/>
    <property type="match status" value="1"/>
</dbReference>
<dbReference type="PANTHER" id="PTHR41694">
    <property type="entry name" value="ENDOGENOUS RETROVIRUS GROUP K MEMBER POL PROTEIN"/>
    <property type="match status" value="1"/>
</dbReference>
<reference evidence="9 10" key="1">
    <citation type="submission" date="2017-05" db="EMBL/GenBank/DDBJ databases">
        <title>Genome of assembly of the Bengalese finch, Lonchura striata domestica.</title>
        <authorList>
            <person name="Colquitt B.M."/>
            <person name="Brainard M.S."/>
        </authorList>
    </citation>
    <scope>NUCLEOTIDE SEQUENCE [LARGE SCALE GENOMIC DNA]</scope>
    <source>
        <strain evidence="9">White83orange57</strain>
    </source>
</reference>